<feature type="transmembrane region" description="Helical" evidence="10">
    <location>
        <begin position="120"/>
        <end position="137"/>
    </location>
</feature>
<dbReference type="PANTHER" id="PTHR11157">
    <property type="entry name" value="FATTY ACID ACYL TRANSFERASE-RELATED"/>
    <property type="match status" value="1"/>
</dbReference>
<evidence type="ECO:0000256" key="7">
    <source>
        <dbReference type="ARBA" id="ARBA00023098"/>
    </source>
</evidence>
<feature type="transmembrane region" description="Helical" evidence="10">
    <location>
        <begin position="195"/>
        <end position="214"/>
    </location>
</feature>
<comment type="catalytic activity">
    <reaction evidence="10">
        <text>a very-long-chain acyl-CoA + malonyl-CoA + H(+) = a very-long-chain 3-oxoacyl-CoA + CO2 + CoA</text>
        <dbReference type="Rhea" id="RHEA:32727"/>
        <dbReference type="ChEBI" id="CHEBI:15378"/>
        <dbReference type="ChEBI" id="CHEBI:16526"/>
        <dbReference type="ChEBI" id="CHEBI:57287"/>
        <dbReference type="ChEBI" id="CHEBI:57384"/>
        <dbReference type="ChEBI" id="CHEBI:90725"/>
        <dbReference type="ChEBI" id="CHEBI:90736"/>
        <dbReference type="EC" id="2.3.1.199"/>
    </reaction>
</comment>
<evidence type="ECO:0000313" key="13">
    <source>
        <dbReference type="Proteomes" id="UP000825002"/>
    </source>
</evidence>
<evidence type="ECO:0000256" key="10">
    <source>
        <dbReference type="RuleBase" id="RU361115"/>
    </source>
</evidence>
<keyword evidence="5 10" id="KW-0276">Fatty acid metabolism</keyword>
<protein>
    <recommendedName>
        <fullName evidence="10">Elongation of very long chain fatty acids protein</fullName>
        <ecNumber evidence="10">2.3.1.199</ecNumber>
    </recommendedName>
    <alternativeName>
        <fullName evidence="10">Very-long-chain 3-oxoacyl-CoA synthase</fullName>
    </alternativeName>
</protein>
<dbReference type="Pfam" id="PF01151">
    <property type="entry name" value="ELO"/>
    <property type="match status" value="1"/>
</dbReference>
<proteinExistence type="inferred from homology"/>
<feature type="transmembrane region" description="Helical" evidence="10">
    <location>
        <begin position="288"/>
        <end position="310"/>
    </location>
</feature>
<keyword evidence="9 10" id="KW-0275">Fatty acid biosynthesis</keyword>
<evidence type="ECO:0000313" key="12">
    <source>
        <dbReference type="EMBL" id="KAG9509285.1"/>
    </source>
</evidence>
<evidence type="ECO:0000256" key="6">
    <source>
        <dbReference type="ARBA" id="ARBA00022989"/>
    </source>
</evidence>
<comment type="caution">
    <text evidence="12">The sequence shown here is derived from an EMBL/GenBank/DDBJ whole genome shotgun (WGS) entry which is preliminary data.</text>
</comment>
<sequence length="355" mass="40278">MDAQMIDQVGTAIKSAAHDLISNSSSQSPPLAATAASGTAALQCPDIVKSCTANDDSLCAWVRYIFTDVWEELGDPETNNYFWLRGGPWLTWLATIAYLVIVLKLGPAFMRSRPPYDLKVLIRFYNLLLVVINFYLLQGTLRTFRYGLDFWGCTAALSLEKRTPLLQYGHLFFHTRYLEFFDTFFFVLRKKQSQITFLHVFHHGVVPTLMYIGLKFYPMPINALLPSTNMFVHIIMYAYYGLATFGPGIQKYLWWKRYLTRMQISQFALLLIHCAQPLYLPASCHFPAGLIVINSCIGLVFLMLFSSFYLTTYCQPGKTILKSDDSPCASPKFRANGEQSSAPAVHSLSKGRKNE</sequence>
<dbReference type="EMBL" id="JAIFTH010000562">
    <property type="protein sequence ID" value="KAG9509285.1"/>
    <property type="molecule type" value="Genomic_DNA"/>
</dbReference>
<reference evidence="12 13" key="1">
    <citation type="submission" date="2020-10" db="EMBL/GenBank/DDBJ databases">
        <authorList>
            <person name="Klimov P.B."/>
            <person name="Dyachkov S.M."/>
            <person name="Chetverikov P.E."/>
        </authorList>
    </citation>
    <scope>NUCLEOTIDE SEQUENCE [LARGE SCALE GENOMIC DNA]</scope>
    <source>
        <strain evidence="12">BMOC 18-1129-001#AD2665</strain>
        <tissue evidence="12">Entire mites</tissue>
    </source>
</reference>
<accession>A0ABQ7S794</accession>
<keyword evidence="7 10" id="KW-0443">Lipid metabolism</keyword>
<keyword evidence="8 10" id="KW-0472">Membrane</keyword>
<evidence type="ECO:0000256" key="2">
    <source>
        <dbReference type="ARBA" id="ARBA00022516"/>
    </source>
</evidence>
<keyword evidence="6 10" id="KW-1133">Transmembrane helix</keyword>
<organism evidence="12 13">
    <name type="scientific">Fragariocoptes setiger</name>
    <dbReference type="NCBI Taxonomy" id="1670756"/>
    <lineage>
        <taxon>Eukaryota</taxon>
        <taxon>Metazoa</taxon>
        <taxon>Ecdysozoa</taxon>
        <taxon>Arthropoda</taxon>
        <taxon>Chelicerata</taxon>
        <taxon>Arachnida</taxon>
        <taxon>Acari</taxon>
        <taxon>Acariformes</taxon>
        <taxon>Trombidiformes</taxon>
        <taxon>Prostigmata</taxon>
        <taxon>Eupodina</taxon>
        <taxon>Eriophyoidea</taxon>
        <taxon>Phytoptidae</taxon>
        <taxon>Fragariocoptes</taxon>
    </lineage>
</organism>
<dbReference type="Proteomes" id="UP000825002">
    <property type="component" value="Unassembled WGS sequence"/>
</dbReference>
<dbReference type="InterPro" id="IPR030457">
    <property type="entry name" value="ELO_CS"/>
</dbReference>
<comment type="subcellular location">
    <subcellularLocation>
        <location evidence="1">Membrane</location>
        <topology evidence="1">Multi-pass membrane protein</topology>
    </subcellularLocation>
</comment>
<name>A0ABQ7S794_9ACAR</name>
<evidence type="ECO:0000256" key="1">
    <source>
        <dbReference type="ARBA" id="ARBA00004141"/>
    </source>
</evidence>
<gene>
    <name evidence="12" type="primary">ELOVL4</name>
    <name evidence="12" type="ORF">GZH46_02205</name>
</gene>
<keyword evidence="3 10" id="KW-0808">Transferase</keyword>
<feature type="transmembrane region" description="Helical" evidence="10">
    <location>
        <begin position="89"/>
        <end position="108"/>
    </location>
</feature>
<dbReference type="PROSITE" id="PS01188">
    <property type="entry name" value="ELO"/>
    <property type="match status" value="1"/>
</dbReference>
<evidence type="ECO:0000256" key="4">
    <source>
        <dbReference type="ARBA" id="ARBA00022692"/>
    </source>
</evidence>
<evidence type="ECO:0000256" key="5">
    <source>
        <dbReference type="ARBA" id="ARBA00022832"/>
    </source>
</evidence>
<keyword evidence="4 10" id="KW-0812">Transmembrane</keyword>
<evidence type="ECO:0000256" key="3">
    <source>
        <dbReference type="ARBA" id="ARBA00022679"/>
    </source>
</evidence>
<feature type="region of interest" description="Disordered" evidence="11">
    <location>
        <begin position="331"/>
        <end position="355"/>
    </location>
</feature>
<feature type="transmembrane region" description="Helical" evidence="10">
    <location>
        <begin position="234"/>
        <end position="254"/>
    </location>
</feature>
<dbReference type="InterPro" id="IPR002076">
    <property type="entry name" value="ELO_fam"/>
</dbReference>
<evidence type="ECO:0000256" key="9">
    <source>
        <dbReference type="ARBA" id="ARBA00023160"/>
    </source>
</evidence>
<keyword evidence="13" id="KW-1185">Reference proteome</keyword>
<dbReference type="EC" id="2.3.1.199" evidence="10"/>
<evidence type="ECO:0000256" key="11">
    <source>
        <dbReference type="SAM" id="MobiDB-lite"/>
    </source>
</evidence>
<comment type="similarity">
    <text evidence="10">Belongs to the ELO family.</text>
</comment>
<dbReference type="PANTHER" id="PTHR11157:SF69">
    <property type="entry name" value="ELONGATION OF VERY LONG CHAIN FATTY ACIDS PROTEIN 7"/>
    <property type="match status" value="1"/>
</dbReference>
<keyword evidence="2 10" id="KW-0444">Lipid biosynthesis</keyword>
<evidence type="ECO:0000256" key="8">
    <source>
        <dbReference type="ARBA" id="ARBA00023136"/>
    </source>
</evidence>
<feature type="transmembrane region" description="Helical" evidence="10">
    <location>
        <begin position="266"/>
        <end position="282"/>
    </location>
</feature>